<gene>
    <name evidence="1" type="ORF">B5J99_01445</name>
</gene>
<dbReference type="Proteomes" id="UP000258016">
    <property type="component" value="Chromosome"/>
</dbReference>
<evidence type="ECO:0000313" key="1">
    <source>
        <dbReference type="EMBL" id="ASR50298.1"/>
    </source>
</evidence>
<keyword evidence="2" id="KW-1185">Reference proteome</keyword>
<proteinExistence type="predicted"/>
<dbReference type="RefSeq" id="WP_117351245.1">
    <property type="nucleotide sequence ID" value="NZ_CP020083.1"/>
</dbReference>
<evidence type="ECO:0000313" key="2">
    <source>
        <dbReference type="Proteomes" id="UP000258016"/>
    </source>
</evidence>
<protein>
    <submittedName>
        <fullName evidence="1">Uncharacterized protein</fullName>
    </submittedName>
</protein>
<name>A0ABM6M319_9SPHN</name>
<dbReference type="GeneID" id="303484233"/>
<reference evidence="1 2" key="1">
    <citation type="submission" date="2017-03" db="EMBL/GenBank/DDBJ databases">
        <title>Complete genome sequence of Blastomonas fulva degrading microcsystin LR.</title>
        <authorList>
            <person name="Lee H.-g."/>
            <person name="Jin L."/>
            <person name="oh H.-M."/>
        </authorList>
    </citation>
    <scope>NUCLEOTIDE SEQUENCE [LARGE SCALE GENOMIC DNA]</scope>
    <source>
        <strain evidence="1 2">T2</strain>
    </source>
</reference>
<organism evidence="1 2">
    <name type="scientific">Blastomonas fulva</name>
    <dbReference type="NCBI Taxonomy" id="1550728"/>
    <lineage>
        <taxon>Bacteria</taxon>
        <taxon>Pseudomonadati</taxon>
        <taxon>Pseudomonadota</taxon>
        <taxon>Alphaproteobacteria</taxon>
        <taxon>Sphingomonadales</taxon>
        <taxon>Sphingomonadaceae</taxon>
        <taxon>Blastomonas</taxon>
    </lineage>
</organism>
<sequence>MSAFDIYCHAPLGAKIRFSNGEPRPPDRFTRKVRAWEEDNGTGTLVQWSPGSENATWSSPPTFGLHIATYASSGVPVIVLRRIYSTTSQLQFDIVERPRVGMARILTAIGEGDELQHVAEDEAAAQSWLARHRYHGARIDMVGDPDAVSRPLLRGQAA</sequence>
<accession>A0ABM6M319</accession>
<dbReference type="EMBL" id="CP020083">
    <property type="protein sequence ID" value="ASR50298.1"/>
    <property type="molecule type" value="Genomic_DNA"/>
</dbReference>